<reference evidence="1 2" key="1">
    <citation type="submission" date="2018-03" db="EMBL/GenBank/DDBJ databases">
        <title>Genomic Encyclopedia of Archaeal and Bacterial Type Strains, Phase II (KMG-II): from individual species to whole genera.</title>
        <authorList>
            <person name="Goeker M."/>
        </authorList>
    </citation>
    <scope>NUCLEOTIDE SEQUENCE [LARGE SCALE GENOMIC DNA]</scope>
    <source>
        <strain evidence="1 2">DSM 101533</strain>
    </source>
</reference>
<dbReference type="AlphaFoldDB" id="A0A2T0W4K7"/>
<dbReference type="OrthoDB" id="7778431at2"/>
<comment type="caution">
    <text evidence="1">The sequence shown here is derived from an EMBL/GenBank/DDBJ whole genome shotgun (WGS) entry which is preliminary data.</text>
</comment>
<dbReference type="RefSeq" id="WP_106353934.1">
    <property type="nucleotide sequence ID" value="NZ_PVTP01000001.1"/>
</dbReference>
<gene>
    <name evidence="1" type="ORF">CLV80_101257</name>
</gene>
<accession>A0A2T0W4K7</accession>
<dbReference type="Proteomes" id="UP000238007">
    <property type="component" value="Unassembled WGS sequence"/>
</dbReference>
<name>A0A2T0W4K7_9RHOB</name>
<sequence>MTRDPIDPTGLIRESFRIDGITTEECRTIFLEWAMGIAADVDAKAAIRTHLVTYSDMPQDHPMIVTLSAALADVRPPKRRGGRRARVPE</sequence>
<protein>
    <submittedName>
        <fullName evidence="1">Uncharacterized protein</fullName>
    </submittedName>
</protein>
<organism evidence="1 2">
    <name type="scientific">Yoonia maritima</name>
    <dbReference type="NCBI Taxonomy" id="1435347"/>
    <lineage>
        <taxon>Bacteria</taxon>
        <taxon>Pseudomonadati</taxon>
        <taxon>Pseudomonadota</taxon>
        <taxon>Alphaproteobacteria</taxon>
        <taxon>Rhodobacterales</taxon>
        <taxon>Paracoccaceae</taxon>
        <taxon>Yoonia</taxon>
    </lineage>
</organism>
<evidence type="ECO:0000313" key="2">
    <source>
        <dbReference type="Proteomes" id="UP000238007"/>
    </source>
</evidence>
<keyword evidence="2" id="KW-1185">Reference proteome</keyword>
<evidence type="ECO:0000313" key="1">
    <source>
        <dbReference type="EMBL" id="PRY80405.1"/>
    </source>
</evidence>
<proteinExistence type="predicted"/>
<dbReference type="EMBL" id="PVTP01000001">
    <property type="protein sequence ID" value="PRY80405.1"/>
    <property type="molecule type" value="Genomic_DNA"/>
</dbReference>